<dbReference type="InterPro" id="IPR032098">
    <property type="entry name" value="Acyltransf_C"/>
</dbReference>
<dbReference type="PANTHER" id="PTHR10983:SF24">
    <property type="entry name" value="1-ACYLGLYCEROL-3-PHOSPHATE O-ACYLTRANSFERASE 3, ISOFORM E-RELATED"/>
    <property type="match status" value="1"/>
</dbReference>
<dbReference type="Pfam" id="PF16076">
    <property type="entry name" value="Acyltransf_C"/>
    <property type="match status" value="1"/>
</dbReference>
<protein>
    <recommendedName>
        <fullName evidence="5">1-acylglycerol-3-phosphate O-acyltransferase</fullName>
        <ecNumber evidence="5">2.3.1.51</ecNumber>
    </recommendedName>
</protein>
<dbReference type="PANTHER" id="PTHR10983">
    <property type="entry name" value="1-ACYLGLYCEROL-3-PHOSPHATE ACYLTRANSFERASE-RELATED"/>
    <property type="match status" value="1"/>
</dbReference>
<evidence type="ECO:0000256" key="3">
    <source>
        <dbReference type="ARBA" id="ARBA00005189"/>
    </source>
</evidence>
<evidence type="ECO:0000313" key="11">
    <source>
        <dbReference type="Proteomes" id="UP001603857"/>
    </source>
</evidence>
<comment type="caution">
    <text evidence="10">The sequence shown here is derived from an EMBL/GenBank/DDBJ whole genome shotgun (WGS) entry which is preliminary data.</text>
</comment>
<keyword evidence="11" id="KW-1185">Reference proteome</keyword>
<organism evidence="10 11">
    <name type="scientific">Flemingia macrophylla</name>
    <dbReference type="NCBI Taxonomy" id="520843"/>
    <lineage>
        <taxon>Eukaryota</taxon>
        <taxon>Viridiplantae</taxon>
        <taxon>Streptophyta</taxon>
        <taxon>Embryophyta</taxon>
        <taxon>Tracheophyta</taxon>
        <taxon>Spermatophyta</taxon>
        <taxon>Magnoliopsida</taxon>
        <taxon>eudicotyledons</taxon>
        <taxon>Gunneridae</taxon>
        <taxon>Pentapetalae</taxon>
        <taxon>rosids</taxon>
        <taxon>fabids</taxon>
        <taxon>Fabales</taxon>
        <taxon>Fabaceae</taxon>
        <taxon>Papilionoideae</taxon>
        <taxon>50 kb inversion clade</taxon>
        <taxon>NPAAA clade</taxon>
        <taxon>indigoferoid/millettioid clade</taxon>
        <taxon>Phaseoleae</taxon>
        <taxon>Flemingia</taxon>
    </lineage>
</organism>
<evidence type="ECO:0000256" key="6">
    <source>
        <dbReference type="ARBA" id="ARBA00022679"/>
    </source>
</evidence>
<comment type="similarity">
    <text evidence="4">Belongs to the 1-acyl-sn-glycerol-3-phosphate acyltransferase family.</text>
</comment>
<evidence type="ECO:0000259" key="9">
    <source>
        <dbReference type="Pfam" id="PF16076"/>
    </source>
</evidence>
<comment type="pathway">
    <text evidence="3">Lipid metabolism.</text>
</comment>
<evidence type="ECO:0000256" key="2">
    <source>
        <dbReference type="ARBA" id="ARBA00004728"/>
    </source>
</evidence>
<evidence type="ECO:0000313" key="10">
    <source>
        <dbReference type="EMBL" id="KAL2326990.1"/>
    </source>
</evidence>
<dbReference type="EMBL" id="JBGMDY010000007">
    <property type="protein sequence ID" value="KAL2326990.1"/>
    <property type="molecule type" value="Genomic_DNA"/>
</dbReference>
<feature type="region of interest" description="Disordered" evidence="8">
    <location>
        <begin position="1"/>
        <end position="25"/>
    </location>
</feature>
<reference evidence="10 11" key="1">
    <citation type="submission" date="2024-08" db="EMBL/GenBank/DDBJ databases">
        <title>Insights into the chromosomal genome structure of Flemingia macrophylla.</title>
        <authorList>
            <person name="Ding Y."/>
            <person name="Zhao Y."/>
            <person name="Bi W."/>
            <person name="Wu M."/>
            <person name="Zhao G."/>
            <person name="Gong Y."/>
            <person name="Li W."/>
            <person name="Zhang P."/>
        </authorList>
    </citation>
    <scope>NUCLEOTIDE SEQUENCE [LARGE SCALE GENOMIC DNA]</scope>
    <source>
        <strain evidence="10">DYQJB</strain>
        <tissue evidence="10">Leaf</tissue>
    </source>
</reference>
<sequence>MKKKKNAKKKKKKKKKKEKRKRTYEEEEERFVSALNRMCSLVPAIYDVTVAIPNSSPAPTMFGFGSQEVHVHIKRRLMKDFPEEDEAVAQWCRDIFVAKDALIDKHIAEDTFSDQELQDTGRPIRYWTTSFVVISGSLSVF</sequence>
<dbReference type="EC" id="2.3.1.51" evidence="5"/>
<proteinExistence type="inferred from homology"/>
<dbReference type="GO" id="GO:0003841">
    <property type="term" value="F:1-acylglycerol-3-phosphate O-acyltransferase activity"/>
    <property type="evidence" value="ECO:0007669"/>
    <property type="project" value="UniProtKB-EC"/>
</dbReference>
<gene>
    <name evidence="10" type="ORF">Fmac_020417</name>
</gene>
<accession>A0ABD1LVT1</accession>
<evidence type="ECO:0000256" key="1">
    <source>
        <dbReference type="ARBA" id="ARBA00001141"/>
    </source>
</evidence>
<comment type="catalytic activity">
    <reaction evidence="1">
        <text>a 1-acyl-sn-glycero-3-phosphate + an acyl-CoA = a 1,2-diacyl-sn-glycero-3-phosphate + CoA</text>
        <dbReference type="Rhea" id="RHEA:19709"/>
        <dbReference type="ChEBI" id="CHEBI:57287"/>
        <dbReference type="ChEBI" id="CHEBI:57970"/>
        <dbReference type="ChEBI" id="CHEBI:58342"/>
        <dbReference type="ChEBI" id="CHEBI:58608"/>
        <dbReference type="EC" id="2.3.1.51"/>
    </reaction>
</comment>
<name>A0ABD1LVT1_9FABA</name>
<evidence type="ECO:0000256" key="8">
    <source>
        <dbReference type="SAM" id="MobiDB-lite"/>
    </source>
</evidence>
<keyword evidence="6" id="KW-0808">Transferase</keyword>
<dbReference type="Proteomes" id="UP001603857">
    <property type="component" value="Unassembled WGS sequence"/>
</dbReference>
<evidence type="ECO:0000256" key="4">
    <source>
        <dbReference type="ARBA" id="ARBA00008655"/>
    </source>
</evidence>
<feature type="compositionally biased region" description="Basic residues" evidence="8">
    <location>
        <begin position="1"/>
        <end position="22"/>
    </location>
</feature>
<feature type="domain" description="Acyltransferase C-terminal" evidence="9">
    <location>
        <begin position="65"/>
        <end position="127"/>
    </location>
</feature>
<evidence type="ECO:0000256" key="5">
    <source>
        <dbReference type="ARBA" id="ARBA00013211"/>
    </source>
</evidence>
<comment type="pathway">
    <text evidence="2">Phospholipid metabolism; CDP-diacylglycerol biosynthesis; CDP-diacylglycerol from sn-glycerol 3-phosphate: step 2/3.</text>
</comment>
<dbReference type="AlphaFoldDB" id="A0ABD1LVT1"/>
<keyword evidence="7" id="KW-0012">Acyltransferase</keyword>
<evidence type="ECO:0000256" key="7">
    <source>
        <dbReference type="ARBA" id="ARBA00023315"/>
    </source>
</evidence>